<dbReference type="PRINTS" id="PR00080">
    <property type="entry name" value="SDRFAMILY"/>
</dbReference>
<dbReference type="FunFam" id="3.40.50.720:FF:000084">
    <property type="entry name" value="Short-chain dehydrogenase reductase"/>
    <property type="match status" value="1"/>
</dbReference>
<dbReference type="Proteomes" id="UP000016860">
    <property type="component" value="Unassembled WGS sequence"/>
</dbReference>
<organism evidence="3 4">
    <name type="scientific">Ruminiclostridium papyrosolvens C7</name>
    <dbReference type="NCBI Taxonomy" id="1330534"/>
    <lineage>
        <taxon>Bacteria</taxon>
        <taxon>Bacillati</taxon>
        <taxon>Bacillota</taxon>
        <taxon>Clostridia</taxon>
        <taxon>Eubacteriales</taxon>
        <taxon>Oscillospiraceae</taxon>
        <taxon>Ruminiclostridium</taxon>
    </lineage>
</organism>
<dbReference type="EMBL" id="ATAY01000022">
    <property type="protein sequence ID" value="EPR12975.1"/>
    <property type="molecule type" value="Genomic_DNA"/>
</dbReference>
<dbReference type="GO" id="GO:0016614">
    <property type="term" value="F:oxidoreductase activity, acting on CH-OH group of donors"/>
    <property type="evidence" value="ECO:0007669"/>
    <property type="project" value="UniProtKB-ARBA"/>
</dbReference>
<dbReference type="InterPro" id="IPR036291">
    <property type="entry name" value="NAD(P)-bd_dom_sf"/>
</dbReference>
<dbReference type="PROSITE" id="PS00061">
    <property type="entry name" value="ADH_SHORT"/>
    <property type="match status" value="1"/>
</dbReference>
<dbReference type="InterPro" id="IPR002347">
    <property type="entry name" value="SDR_fam"/>
</dbReference>
<sequence length="299" mass="33040">MYPVYPYIGFETKCEKVPLTFPPQHQNRQPGIEYIMDPRPIYNNPGYRGSEKLINKVAVITGGDSGIGRAAAVAFAKEGADVAIIYLYERTDALETKAAVESLGRRCLNIEGDIRREEFCKEAIEKTVRYFNRLDILVNNAGVQFPQDSILNISKEQLEDTFRTNIFSFFYMTKAALPHMKCGSCIINTSSITAYEGEKTLIDYSSTKGAIVSFTRSLSKSLVDKGIRVNAVAPGPVWTPLIPSSFSAERVKTFGADNPMKRAAQPFELAPAYVFLASDDSAYVTGQTIHVNGGKMVTT</sequence>
<evidence type="ECO:0000313" key="4">
    <source>
        <dbReference type="Proteomes" id="UP000016860"/>
    </source>
</evidence>
<dbReference type="RefSeq" id="WP_020814908.1">
    <property type="nucleotide sequence ID" value="NZ_ATAY01000022.1"/>
</dbReference>
<dbReference type="Gene3D" id="3.40.50.720">
    <property type="entry name" value="NAD(P)-binding Rossmann-like Domain"/>
    <property type="match status" value="1"/>
</dbReference>
<dbReference type="NCBIfam" id="NF005214">
    <property type="entry name" value="PRK06701.1"/>
    <property type="match status" value="1"/>
</dbReference>
<dbReference type="SUPFAM" id="SSF51735">
    <property type="entry name" value="NAD(P)-binding Rossmann-fold domains"/>
    <property type="match status" value="1"/>
</dbReference>
<accession>U4R4L3</accession>
<comment type="similarity">
    <text evidence="1">Belongs to the short-chain dehydrogenases/reductases (SDR) family.</text>
</comment>
<dbReference type="GO" id="GO:0008206">
    <property type="term" value="P:bile acid metabolic process"/>
    <property type="evidence" value="ECO:0007669"/>
    <property type="project" value="UniProtKB-ARBA"/>
</dbReference>
<keyword evidence="2" id="KW-0560">Oxidoreductase</keyword>
<dbReference type="CDD" id="cd05355">
    <property type="entry name" value="SDR_c1"/>
    <property type="match status" value="1"/>
</dbReference>
<dbReference type="InterPro" id="IPR020904">
    <property type="entry name" value="Sc_DH/Rdtase_CS"/>
</dbReference>
<evidence type="ECO:0000313" key="3">
    <source>
        <dbReference type="EMBL" id="EPR12975.1"/>
    </source>
</evidence>
<protein>
    <submittedName>
        <fullName evidence="3">Dehydrogenase</fullName>
    </submittedName>
</protein>
<dbReference type="PANTHER" id="PTHR48107">
    <property type="entry name" value="NADPH-DEPENDENT ALDEHYDE REDUCTASE-LIKE PROTEIN, CHLOROPLASTIC-RELATED"/>
    <property type="match status" value="1"/>
</dbReference>
<dbReference type="PRINTS" id="PR00081">
    <property type="entry name" value="GDHRDH"/>
</dbReference>
<dbReference type="PANTHER" id="PTHR48107:SF16">
    <property type="entry name" value="NADPH-DEPENDENT ALDEHYDE REDUCTASE 1, CHLOROPLASTIC"/>
    <property type="match status" value="1"/>
</dbReference>
<evidence type="ECO:0000256" key="1">
    <source>
        <dbReference type="ARBA" id="ARBA00006484"/>
    </source>
</evidence>
<reference evidence="3 4" key="1">
    <citation type="journal article" date="2013" name="Genome Announc.">
        <title>Draft Genome Sequence of the Cellulolytic Bacterium Clostridium papyrosolvens C7 (ATCC 700395).</title>
        <authorList>
            <person name="Zepeda V."/>
            <person name="Dassa B."/>
            <person name="Borovok I."/>
            <person name="Lamed R."/>
            <person name="Bayer E.A."/>
            <person name="Cate J.H."/>
        </authorList>
    </citation>
    <scope>NUCLEOTIDE SEQUENCE [LARGE SCALE GENOMIC DNA]</scope>
    <source>
        <strain evidence="3 4">C7</strain>
    </source>
</reference>
<dbReference type="AlphaFoldDB" id="U4R4L3"/>
<dbReference type="STRING" id="1330534.L323_06695"/>
<name>U4R4L3_9FIRM</name>
<evidence type="ECO:0000256" key="2">
    <source>
        <dbReference type="ARBA" id="ARBA00023002"/>
    </source>
</evidence>
<proteinExistence type="inferred from homology"/>
<dbReference type="Pfam" id="PF13561">
    <property type="entry name" value="adh_short_C2"/>
    <property type="match status" value="1"/>
</dbReference>
<dbReference type="OrthoDB" id="1738245at2"/>
<gene>
    <name evidence="3" type="ORF">L323_06695</name>
</gene>
<dbReference type="PATRIC" id="fig|1330534.3.peg.1340"/>
<comment type="caution">
    <text evidence="3">The sequence shown here is derived from an EMBL/GenBank/DDBJ whole genome shotgun (WGS) entry which is preliminary data.</text>
</comment>